<dbReference type="EMBL" id="MU167275">
    <property type="protein sequence ID" value="KAG0145489.1"/>
    <property type="molecule type" value="Genomic_DNA"/>
</dbReference>
<proteinExistence type="predicted"/>
<keyword evidence="3" id="KW-1185">Reference proteome</keyword>
<feature type="chain" id="PRO_5040191465" description="Secreted protein" evidence="1">
    <location>
        <begin position="22"/>
        <end position="94"/>
    </location>
</feature>
<dbReference type="Proteomes" id="UP000886653">
    <property type="component" value="Unassembled WGS sequence"/>
</dbReference>
<reference evidence="2" key="1">
    <citation type="submission" date="2013-11" db="EMBL/GenBank/DDBJ databases">
        <title>Genome sequence of the fusiform rust pathogen reveals effectors for host alternation and coevolution with pine.</title>
        <authorList>
            <consortium name="DOE Joint Genome Institute"/>
            <person name="Smith K."/>
            <person name="Pendleton A."/>
            <person name="Kubisiak T."/>
            <person name="Anderson C."/>
            <person name="Salamov A."/>
            <person name="Aerts A."/>
            <person name="Riley R."/>
            <person name="Clum A."/>
            <person name="Lindquist E."/>
            <person name="Ence D."/>
            <person name="Campbell M."/>
            <person name="Kronenberg Z."/>
            <person name="Feau N."/>
            <person name="Dhillon B."/>
            <person name="Hamelin R."/>
            <person name="Burleigh J."/>
            <person name="Smith J."/>
            <person name="Yandell M."/>
            <person name="Nelson C."/>
            <person name="Grigoriev I."/>
            <person name="Davis J."/>
        </authorList>
    </citation>
    <scope>NUCLEOTIDE SEQUENCE</scope>
    <source>
        <strain evidence="2">G11</strain>
    </source>
</reference>
<evidence type="ECO:0008006" key="4">
    <source>
        <dbReference type="Google" id="ProtNLM"/>
    </source>
</evidence>
<evidence type="ECO:0000313" key="2">
    <source>
        <dbReference type="EMBL" id="KAG0145489.1"/>
    </source>
</evidence>
<organism evidence="2 3">
    <name type="scientific">Cronartium quercuum f. sp. fusiforme G11</name>
    <dbReference type="NCBI Taxonomy" id="708437"/>
    <lineage>
        <taxon>Eukaryota</taxon>
        <taxon>Fungi</taxon>
        <taxon>Dikarya</taxon>
        <taxon>Basidiomycota</taxon>
        <taxon>Pucciniomycotina</taxon>
        <taxon>Pucciniomycetes</taxon>
        <taxon>Pucciniales</taxon>
        <taxon>Coleosporiaceae</taxon>
        <taxon>Cronartium</taxon>
    </lineage>
</organism>
<name>A0A9P6NJW1_9BASI</name>
<evidence type="ECO:0000256" key="1">
    <source>
        <dbReference type="SAM" id="SignalP"/>
    </source>
</evidence>
<feature type="signal peptide" evidence="1">
    <location>
        <begin position="1"/>
        <end position="21"/>
    </location>
</feature>
<evidence type="ECO:0000313" key="3">
    <source>
        <dbReference type="Proteomes" id="UP000886653"/>
    </source>
</evidence>
<gene>
    <name evidence="2" type="ORF">CROQUDRAFT_93739</name>
</gene>
<dbReference type="PROSITE" id="PS51257">
    <property type="entry name" value="PROKAR_LIPOPROTEIN"/>
    <property type="match status" value="1"/>
</dbReference>
<keyword evidence="1" id="KW-0732">Signal</keyword>
<accession>A0A9P6NJW1</accession>
<protein>
    <recommendedName>
        <fullName evidence="4">Secreted protein</fullName>
    </recommendedName>
</protein>
<dbReference type="AlphaFoldDB" id="A0A9P6NJW1"/>
<sequence>MKYQLLALIVLVFLACEPAKADSYFECNLPTYNDAFCANDANDPKPHQVSALNSDLPHCFTCDGQGKLHAYCRKKANDELKQVDVHRGSCQPEA</sequence>
<comment type="caution">
    <text evidence="2">The sequence shown here is derived from an EMBL/GenBank/DDBJ whole genome shotgun (WGS) entry which is preliminary data.</text>
</comment>